<feature type="compositionally biased region" description="Basic and acidic residues" evidence="5">
    <location>
        <begin position="130"/>
        <end position="162"/>
    </location>
</feature>
<dbReference type="SUPFAM" id="SSF57716">
    <property type="entry name" value="Glucocorticoid receptor-like (DNA-binding domain)"/>
    <property type="match status" value="1"/>
</dbReference>
<dbReference type="PANTHER" id="PTHR33823:SF4">
    <property type="entry name" value="GENERAL STRESS PROTEIN 16O"/>
    <property type="match status" value="1"/>
</dbReference>
<feature type="domain" description="Zinc finger DksA/TraR C4-type" evidence="6">
    <location>
        <begin position="84"/>
        <end position="115"/>
    </location>
</feature>
<dbReference type="PROSITE" id="PS51128">
    <property type="entry name" value="ZF_DKSA_2"/>
    <property type="match status" value="1"/>
</dbReference>
<keyword evidence="8" id="KW-1185">Reference proteome</keyword>
<feature type="region of interest" description="Disordered" evidence="5">
    <location>
        <begin position="109"/>
        <end position="162"/>
    </location>
</feature>
<dbReference type="InterPro" id="IPR037187">
    <property type="entry name" value="DnaK_N"/>
</dbReference>
<dbReference type="Gene3D" id="1.20.120.910">
    <property type="entry name" value="DksA, coiled-coil domain"/>
    <property type="match status" value="1"/>
</dbReference>
<dbReference type="PANTHER" id="PTHR33823">
    <property type="entry name" value="RNA POLYMERASE-BINDING TRANSCRIPTION FACTOR DKSA-RELATED"/>
    <property type="match status" value="1"/>
</dbReference>
<dbReference type="SUPFAM" id="SSF109635">
    <property type="entry name" value="DnaK suppressor protein DksA, alpha-hairpin domain"/>
    <property type="match status" value="1"/>
</dbReference>
<evidence type="ECO:0000256" key="3">
    <source>
        <dbReference type="ARBA" id="ARBA00022833"/>
    </source>
</evidence>
<dbReference type="RefSeq" id="WP_076763698.1">
    <property type="nucleotide sequence ID" value="NZ_JARMMI010000015.1"/>
</dbReference>
<feature type="compositionally biased region" description="Polar residues" evidence="5">
    <location>
        <begin position="20"/>
        <end position="44"/>
    </location>
</feature>
<dbReference type="Pfam" id="PF01258">
    <property type="entry name" value="zf-dskA_traR"/>
    <property type="match status" value="1"/>
</dbReference>
<evidence type="ECO:0000313" key="8">
    <source>
        <dbReference type="Proteomes" id="UP000187367"/>
    </source>
</evidence>
<dbReference type="InterPro" id="IPR000962">
    <property type="entry name" value="Znf_DskA_TraR"/>
</dbReference>
<gene>
    <name evidence="7" type="ORF">BW143_21580</name>
</gene>
<dbReference type="EMBL" id="MTJL01000054">
    <property type="protein sequence ID" value="OMH98404.1"/>
    <property type="molecule type" value="Genomic_DNA"/>
</dbReference>
<evidence type="ECO:0000256" key="1">
    <source>
        <dbReference type="ARBA" id="ARBA00022723"/>
    </source>
</evidence>
<dbReference type="Proteomes" id="UP000187367">
    <property type="component" value="Unassembled WGS sequence"/>
</dbReference>
<comment type="caution">
    <text evidence="7">The sequence shown here is derived from an EMBL/GenBank/DDBJ whole genome shotgun (WGS) entry which is preliminary data.</text>
</comment>
<evidence type="ECO:0000259" key="6">
    <source>
        <dbReference type="Pfam" id="PF01258"/>
    </source>
</evidence>
<name>A0A1R1RI91_9BACI</name>
<dbReference type="GO" id="GO:0008270">
    <property type="term" value="F:zinc ion binding"/>
    <property type="evidence" value="ECO:0007669"/>
    <property type="project" value="UniProtKB-KW"/>
</dbReference>
<accession>A0A1R1Q7T3</accession>
<keyword evidence="2" id="KW-0863">Zinc-finger</keyword>
<dbReference type="AlphaFoldDB" id="A0A1R1RI91"/>
<dbReference type="OrthoDB" id="9811543at2"/>
<sequence length="162" mass="18943">MPLTQKQKDHLYHKLIDLKQSLSPAEGTDQSMTEETGELSNGVDNHQADHAGVYFERMREQTFRQTDRNLLKEVEDALKRMEDGTYGICEATGQEIPYERLEAVPYARKTAETQAETEKRNQEAEGYDEQITRKMKDLTNRETMDQKRSYAYERLDEEQDSK</sequence>
<evidence type="ECO:0000256" key="4">
    <source>
        <dbReference type="PROSITE-ProRule" id="PRU00510"/>
    </source>
</evidence>
<keyword evidence="1" id="KW-0479">Metal-binding</keyword>
<keyword evidence="3" id="KW-0862">Zinc</keyword>
<organism evidence="7 8">
    <name type="scientific">Bacillus swezeyi</name>
    <dbReference type="NCBI Taxonomy" id="1925020"/>
    <lineage>
        <taxon>Bacteria</taxon>
        <taxon>Bacillati</taxon>
        <taxon>Bacillota</taxon>
        <taxon>Bacilli</taxon>
        <taxon>Bacillales</taxon>
        <taxon>Bacillaceae</taxon>
        <taxon>Bacillus</taxon>
    </lineage>
</organism>
<evidence type="ECO:0000256" key="2">
    <source>
        <dbReference type="ARBA" id="ARBA00022771"/>
    </source>
</evidence>
<feature type="region of interest" description="Disordered" evidence="5">
    <location>
        <begin position="18"/>
        <end position="45"/>
    </location>
</feature>
<evidence type="ECO:0000313" key="7">
    <source>
        <dbReference type="EMBL" id="OMH98404.1"/>
    </source>
</evidence>
<reference evidence="7 8" key="1">
    <citation type="submission" date="2017-01" db="EMBL/GenBank/DDBJ databases">
        <title>Bacillus phylogenomics.</title>
        <authorList>
            <person name="Dunlap C."/>
        </authorList>
    </citation>
    <scope>NUCLEOTIDE SEQUENCE [LARGE SCALE GENOMIC DNA]</scope>
    <source>
        <strain evidence="7 8">NRRL B-41282</strain>
    </source>
</reference>
<accession>A0A1R1RI91</accession>
<proteinExistence type="predicted"/>
<feature type="zinc finger region" description="dksA C4-type" evidence="4">
    <location>
        <begin position="89"/>
        <end position="113"/>
    </location>
</feature>
<evidence type="ECO:0000256" key="5">
    <source>
        <dbReference type="SAM" id="MobiDB-lite"/>
    </source>
</evidence>
<protein>
    <submittedName>
        <fullName evidence="7">General stress protein</fullName>
    </submittedName>
</protein>